<dbReference type="Proteomes" id="UP001172681">
    <property type="component" value="Unassembled WGS sequence"/>
</dbReference>
<reference evidence="1" key="1">
    <citation type="submission" date="2022-10" db="EMBL/GenBank/DDBJ databases">
        <title>Culturing micro-colonial fungi from biological soil crusts in the Mojave desert and describing Neophaeococcomyces mojavensis, and introducing the new genera and species Taxawa tesnikishii.</title>
        <authorList>
            <person name="Kurbessoian T."/>
            <person name="Stajich J.E."/>
        </authorList>
    </citation>
    <scope>NUCLEOTIDE SEQUENCE</scope>
    <source>
        <strain evidence="1">TK_35</strain>
    </source>
</reference>
<dbReference type="InterPro" id="IPR029032">
    <property type="entry name" value="AhpD-like"/>
</dbReference>
<dbReference type="SUPFAM" id="SSF69118">
    <property type="entry name" value="AhpD-like"/>
    <property type="match status" value="1"/>
</dbReference>
<evidence type="ECO:0008006" key="3">
    <source>
        <dbReference type="Google" id="ProtNLM"/>
    </source>
</evidence>
<gene>
    <name evidence="1" type="ORF">H2204_008821</name>
</gene>
<proteinExistence type="predicted"/>
<keyword evidence="2" id="KW-1185">Reference proteome</keyword>
<sequence>MSGPRYPAIPPQKLTQEQQVFYDEMMGKIRDGMGSTFTLIGNNGELLGPLSIMMYTPQYSSHTMRLNFEVLSLPALEPGPTEVAIMAVQGHYTGVFGGYLTYSHSRIIADKNLLSEAQMKEITEGEEPSGLSEKESVAFQLAVRLVKGGNPLEQELWERANSILGWDQTLALIQVIACYSLHGVTLNAGIIGVPEREHIWSS</sequence>
<dbReference type="Gene3D" id="1.20.1290.10">
    <property type="entry name" value="AhpD-like"/>
    <property type="match status" value="1"/>
</dbReference>
<protein>
    <recommendedName>
        <fullName evidence="3">Carboxymuconolactone decarboxylase-like domain-containing protein</fullName>
    </recommendedName>
</protein>
<dbReference type="EMBL" id="JAPDRN010000066">
    <property type="protein sequence ID" value="KAJ9630017.1"/>
    <property type="molecule type" value="Genomic_DNA"/>
</dbReference>
<evidence type="ECO:0000313" key="2">
    <source>
        <dbReference type="Proteomes" id="UP001172681"/>
    </source>
</evidence>
<organism evidence="1 2">
    <name type="scientific">Knufia peltigerae</name>
    <dbReference type="NCBI Taxonomy" id="1002370"/>
    <lineage>
        <taxon>Eukaryota</taxon>
        <taxon>Fungi</taxon>
        <taxon>Dikarya</taxon>
        <taxon>Ascomycota</taxon>
        <taxon>Pezizomycotina</taxon>
        <taxon>Eurotiomycetes</taxon>
        <taxon>Chaetothyriomycetidae</taxon>
        <taxon>Chaetothyriales</taxon>
        <taxon>Trichomeriaceae</taxon>
        <taxon>Knufia</taxon>
    </lineage>
</organism>
<evidence type="ECO:0000313" key="1">
    <source>
        <dbReference type="EMBL" id="KAJ9630017.1"/>
    </source>
</evidence>
<dbReference type="AlphaFoldDB" id="A0AA39CUC1"/>
<accession>A0AA39CUC1</accession>
<comment type="caution">
    <text evidence="1">The sequence shown here is derived from an EMBL/GenBank/DDBJ whole genome shotgun (WGS) entry which is preliminary data.</text>
</comment>
<name>A0AA39CUC1_9EURO</name>